<feature type="compositionally biased region" description="Basic and acidic residues" evidence="1">
    <location>
        <begin position="126"/>
        <end position="135"/>
    </location>
</feature>
<feature type="compositionally biased region" description="Polar residues" evidence="1">
    <location>
        <begin position="23"/>
        <end position="33"/>
    </location>
</feature>
<dbReference type="InterPro" id="IPR007062">
    <property type="entry name" value="PPI-2"/>
</dbReference>
<organism evidence="2 3">
    <name type="scientific">Tribonema minus</name>
    <dbReference type="NCBI Taxonomy" id="303371"/>
    <lineage>
        <taxon>Eukaryota</taxon>
        <taxon>Sar</taxon>
        <taxon>Stramenopiles</taxon>
        <taxon>Ochrophyta</taxon>
        <taxon>PX clade</taxon>
        <taxon>Xanthophyceae</taxon>
        <taxon>Tribonematales</taxon>
        <taxon>Tribonemataceae</taxon>
        <taxon>Tribonema</taxon>
    </lineage>
</organism>
<gene>
    <name evidence="2" type="ORF">JKP88DRAFT_235112</name>
</gene>
<dbReference type="Pfam" id="PF04979">
    <property type="entry name" value="IPP-2"/>
    <property type="match status" value="1"/>
</dbReference>
<evidence type="ECO:0008006" key="4">
    <source>
        <dbReference type="Google" id="ProtNLM"/>
    </source>
</evidence>
<feature type="region of interest" description="Disordered" evidence="1">
    <location>
        <begin position="1"/>
        <end position="39"/>
    </location>
</feature>
<feature type="region of interest" description="Disordered" evidence="1">
    <location>
        <begin position="55"/>
        <end position="106"/>
    </location>
</feature>
<feature type="compositionally biased region" description="Low complexity" evidence="1">
    <location>
        <begin position="1"/>
        <end position="13"/>
    </location>
</feature>
<protein>
    <recommendedName>
        <fullName evidence="4">Protein phosphatase inhibitor 2</fullName>
    </recommendedName>
</protein>
<evidence type="ECO:0000256" key="1">
    <source>
        <dbReference type="SAM" id="MobiDB-lite"/>
    </source>
</evidence>
<dbReference type="GO" id="GO:0009966">
    <property type="term" value="P:regulation of signal transduction"/>
    <property type="evidence" value="ECO:0007669"/>
    <property type="project" value="InterPro"/>
</dbReference>
<dbReference type="PANTHER" id="PTHR12398">
    <property type="entry name" value="PROTEIN PHOSPHATASE INHIBITOR"/>
    <property type="match status" value="1"/>
</dbReference>
<keyword evidence="3" id="KW-1185">Reference proteome</keyword>
<dbReference type="AlphaFoldDB" id="A0A835ZET2"/>
<evidence type="ECO:0000313" key="2">
    <source>
        <dbReference type="EMBL" id="KAG5187623.1"/>
    </source>
</evidence>
<comment type="caution">
    <text evidence="2">The sequence shown here is derived from an EMBL/GenBank/DDBJ whole genome shotgun (WGS) entry which is preliminary data.</text>
</comment>
<dbReference type="PANTHER" id="PTHR12398:SF20">
    <property type="entry name" value="PROTEIN PHOSPHATASE 1 REGULATORY INHIBITOR SUBUNIT 2"/>
    <property type="match status" value="1"/>
</dbReference>
<name>A0A835ZET2_9STRA</name>
<evidence type="ECO:0000313" key="3">
    <source>
        <dbReference type="Proteomes" id="UP000664859"/>
    </source>
</evidence>
<dbReference type="OrthoDB" id="551302at2759"/>
<feature type="region of interest" description="Disordered" evidence="1">
    <location>
        <begin position="123"/>
        <end position="213"/>
    </location>
</feature>
<sequence>MAEQPQEQPQEQQQRVRIALENPSGTSQGSSTDDAMPTDQHIRWDEATIEEHDKLRGTRQKINEPDTPYNFDSQSDISDCESADSRGGSIIAVSPAAPGRTPAGGGQAALEGVIKAVKVRLPTADQLDKERTARWEDDEQGGSGGQDQDRFKQKRAQHYNEFHMMRQWRQRHSVDEDDPTEEVHANGHCNGNGGSGGGGGGGGSPQTNVGPRA</sequence>
<feature type="compositionally biased region" description="Gly residues" evidence="1">
    <location>
        <begin position="190"/>
        <end position="204"/>
    </location>
</feature>
<dbReference type="EMBL" id="JAFCMP010000087">
    <property type="protein sequence ID" value="KAG5187623.1"/>
    <property type="molecule type" value="Genomic_DNA"/>
</dbReference>
<proteinExistence type="predicted"/>
<accession>A0A835ZET2</accession>
<dbReference type="Proteomes" id="UP000664859">
    <property type="component" value="Unassembled WGS sequence"/>
</dbReference>
<feature type="compositionally biased region" description="Basic and acidic residues" evidence="1">
    <location>
        <begin position="55"/>
        <end position="64"/>
    </location>
</feature>
<dbReference type="GO" id="GO:0004864">
    <property type="term" value="F:protein phosphatase inhibitor activity"/>
    <property type="evidence" value="ECO:0007669"/>
    <property type="project" value="InterPro"/>
</dbReference>
<reference evidence="2" key="1">
    <citation type="submission" date="2021-02" db="EMBL/GenBank/DDBJ databases">
        <title>First Annotated Genome of the Yellow-green Alga Tribonema minus.</title>
        <authorList>
            <person name="Mahan K.M."/>
        </authorList>
    </citation>
    <scope>NUCLEOTIDE SEQUENCE</scope>
    <source>
        <strain evidence="2">UTEX B ZZ1240</strain>
    </source>
</reference>